<dbReference type="Proteomes" id="UP000066737">
    <property type="component" value="Chromosome I"/>
</dbReference>
<gene>
    <name evidence="1" type="ORF">HHUB_1933</name>
</gene>
<dbReference type="GeneID" id="26658604"/>
<accession>A0A0U5H0B7</accession>
<proteinExistence type="predicted"/>
<sequence length="111" mass="11689">MNERTSEVLAEGFTDLVVVCTNDRDADYACCGGVGGDEVAAAVREWLRERDAFWTHVYVVETSCLGLCSSDGAALAVQPRNEWYSGVAADEVPALLASVFGADATDLGAPA</sequence>
<keyword evidence="2" id="KW-1185">Reference proteome</keyword>
<dbReference type="SUPFAM" id="SSF52833">
    <property type="entry name" value="Thioredoxin-like"/>
    <property type="match status" value="1"/>
</dbReference>
<organism evidence="1 2">
    <name type="scientific">Halobacterium hubeiense</name>
    <dbReference type="NCBI Taxonomy" id="1407499"/>
    <lineage>
        <taxon>Archaea</taxon>
        <taxon>Methanobacteriati</taxon>
        <taxon>Methanobacteriota</taxon>
        <taxon>Stenosarchaea group</taxon>
        <taxon>Halobacteria</taxon>
        <taxon>Halobacteriales</taxon>
        <taxon>Halobacteriaceae</taxon>
        <taxon>Halobacterium</taxon>
    </lineage>
</organism>
<dbReference type="CDD" id="cd02980">
    <property type="entry name" value="TRX_Fd_family"/>
    <property type="match status" value="1"/>
</dbReference>
<evidence type="ECO:0000313" key="1">
    <source>
        <dbReference type="EMBL" id="CQH53171.1"/>
    </source>
</evidence>
<evidence type="ECO:0000313" key="2">
    <source>
        <dbReference type="Proteomes" id="UP000066737"/>
    </source>
</evidence>
<name>A0A0U5H0B7_9EURY</name>
<dbReference type="STRING" id="1407499.HHUB_1933"/>
<dbReference type="AlphaFoldDB" id="A0A0U5H0B7"/>
<dbReference type="OrthoDB" id="198458at2157"/>
<dbReference type="RefSeq" id="WP_059056394.1">
    <property type="nucleotide sequence ID" value="NZ_CEML01000002.1"/>
</dbReference>
<dbReference type="Gene3D" id="3.40.30.10">
    <property type="entry name" value="Glutaredoxin"/>
    <property type="match status" value="1"/>
</dbReference>
<reference evidence="2" key="1">
    <citation type="journal article" date="2016" name="Environ. Microbiol.">
        <title>The complete genome of a viable archaeum isolated from 123-million-year-old rock salt.</title>
        <authorList>
            <person name="Jaakkola S.T."/>
            <person name="Pfeiffer F."/>
            <person name="Ravantti J.J."/>
            <person name="Guo Q."/>
            <person name="Liu Y."/>
            <person name="Chen X."/>
            <person name="Ma H."/>
            <person name="Yang C."/>
            <person name="Oksanen H.M."/>
            <person name="Bamford D.H."/>
        </authorList>
    </citation>
    <scope>NUCLEOTIDE SEQUENCE</scope>
    <source>
        <strain evidence="2">JI20-1</strain>
    </source>
</reference>
<dbReference type="InterPro" id="IPR036249">
    <property type="entry name" value="Thioredoxin-like_sf"/>
</dbReference>
<dbReference type="EMBL" id="LN831302">
    <property type="protein sequence ID" value="CQH53171.1"/>
    <property type="molecule type" value="Genomic_DNA"/>
</dbReference>
<protein>
    <submittedName>
        <fullName evidence="1">Thioredoxin domain protein</fullName>
    </submittedName>
</protein>
<dbReference type="KEGG" id="hhb:Hhub_1933"/>